<gene>
    <name evidence="1" type="ORF">OIU77_012432</name>
</gene>
<keyword evidence="2" id="KW-1185">Reference proteome</keyword>
<dbReference type="EMBL" id="JAPFFI010000023">
    <property type="protein sequence ID" value="KAJ6322588.1"/>
    <property type="molecule type" value="Genomic_DNA"/>
</dbReference>
<sequence>MVDAGVDVVNVVFEHDSKVKVILLEERGVSSDVFSNLPEDAALSGLGGAGAEELGATEPQGGDAVMLITFGLDVEFEGYVGPRRGAMEWREVGGGVRSGWVSSKCSLDLGLGLGFGLCDDERGGEDGLEK</sequence>
<reference evidence="1" key="1">
    <citation type="submission" date="2022-10" db="EMBL/GenBank/DDBJ databases">
        <authorList>
            <person name="Hyden B.L."/>
            <person name="Feng K."/>
            <person name="Yates T."/>
            <person name="Jawdy S."/>
            <person name="Smart L.B."/>
            <person name="Muchero W."/>
        </authorList>
    </citation>
    <scope>NUCLEOTIDE SEQUENCE</scope>
    <source>
        <tissue evidence="1">Shoot tip</tissue>
    </source>
</reference>
<name>A0ABQ9A5V6_9ROSI</name>
<dbReference type="Proteomes" id="UP001141253">
    <property type="component" value="Chromosome 8"/>
</dbReference>
<accession>A0ABQ9A5V6</accession>
<evidence type="ECO:0000313" key="1">
    <source>
        <dbReference type="EMBL" id="KAJ6322588.1"/>
    </source>
</evidence>
<reference evidence="1" key="2">
    <citation type="journal article" date="2023" name="Int. J. Mol. Sci.">
        <title>De Novo Assembly and Annotation of 11 Diverse Shrub Willow (Salix) Genomes Reveals Novel Gene Organization in Sex-Linked Regions.</title>
        <authorList>
            <person name="Hyden B."/>
            <person name="Feng K."/>
            <person name="Yates T.B."/>
            <person name="Jawdy S."/>
            <person name="Cereghino C."/>
            <person name="Smart L.B."/>
            <person name="Muchero W."/>
        </authorList>
    </citation>
    <scope>NUCLEOTIDE SEQUENCE</scope>
    <source>
        <tissue evidence="1">Shoot tip</tissue>
    </source>
</reference>
<proteinExistence type="predicted"/>
<protein>
    <submittedName>
        <fullName evidence="1">Uncharacterized protein</fullName>
    </submittedName>
</protein>
<organism evidence="1 2">
    <name type="scientific">Salix suchowensis</name>
    <dbReference type="NCBI Taxonomy" id="1278906"/>
    <lineage>
        <taxon>Eukaryota</taxon>
        <taxon>Viridiplantae</taxon>
        <taxon>Streptophyta</taxon>
        <taxon>Embryophyta</taxon>
        <taxon>Tracheophyta</taxon>
        <taxon>Spermatophyta</taxon>
        <taxon>Magnoliopsida</taxon>
        <taxon>eudicotyledons</taxon>
        <taxon>Gunneridae</taxon>
        <taxon>Pentapetalae</taxon>
        <taxon>rosids</taxon>
        <taxon>fabids</taxon>
        <taxon>Malpighiales</taxon>
        <taxon>Salicaceae</taxon>
        <taxon>Saliceae</taxon>
        <taxon>Salix</taxon>
    </lineage>
</organism>
<evidence type="ECO:0000313" key="2">
    <source>
        <dbReference type="Proteomes" id="UP001141253"/>
    </source>
</evidence>
<comment type="caution">
    <text evidence="1">The sequence shown here is derived from an EMBL/GenBank/DDBJ whole genome shotgun (WGS) entry which is preliminary data.</text>
</comment>